<gene>
    <name evidence="1" type="primary">Cnig_chr_III.g10632</name>
    <name evidence="1" type="ORF">B9Z55_010632</name>
</gene>
<dbReference type="Proteomes" id="UP000230233">
    <property type="component" value="Chromosome III"/>
</dbReference>
<keyword evidence="2" id="KW-1185">Reference proteome</keyword>
<dbReference type="EMBL" id="PDUG01000003">
    <property type="protein sequence ID" value="PIC38722.1"/>
    <property type="molecule type" value="Genomic_DNA"/>
</dbReference>
<name>A0A2G5UGP2_9PELO</name>
<accession>A0A2G5UGP2</accession>
<dbReference type="AlphaFoldDB" id="A0A2G5UGP2"/>
<proteinExistence type="predicted"/>
<sequence length="256" mass="29380">MAKVTIEEIKKMLETEKEMTSVMDRTSRILKRNSESLEKNQTIFEKQMEVMEKHTEALKKNTETMEKYIEIMENQLEKGRDRKRSERIRLPSTSSEIMEIPIPPPPKTPEPTVKKAKIEVQVENSTSSTSLKAISRWSAPNQRNQTAIAAPSLVNIAQNVQFSNPFRQRMAGCMFCGDSNFNHISEMCPVLKDSSARANFMRLNGLCFTCAEPRFRCPGSFQCRFVNRKCHHCPGSHLNALCVVKYPAMNRFQLNE</sequence>
<dbReference type="OrthoDB" id="10358527at2759"/>
<evidence type="ECO:0000313" key="1">
    <source>
        <dbReference type="EMBL" id="PIC38722.1"/>
    </source>
</evidence>
<organism evidence="1 2">
    <name type="scientific">Caenorhabditis nigoni</name>
    <dbReference type="NCBI Taxonomy" id="1611254"/>
    <lineage>
        <taxon>Eukaryota</taxon>
        <taxon>Metazoa</taxon>
        <taxon>Ecdysozoa</taxon>
        <taxon>Nematoda</taxon>
        <taxon>Chromadorea</taxon>
        <taxon>Rhabditida</taxon>
        <taxon>Rhabditina</taxon>
        <taxon>Rhabditomorpha</taxon>
        <taxon>Rhabditoidea</taxon>
        <taxon>Rhabditidae</taxon>
        <taxon>Peloderinae</taxon>
        <taxon>Caenorhabditis</taxon>
    </lineage>
</organism>
<evidence type="ECO:0000313" key="2">
    <source>
        <dbReference type="Proteomes" id="UP000230233"/>
    </source>
</evidence>
<protein>
    <submittedName>
        <fullName evidence="1">Uncharacterized protein</fullName>
    </submittedName>
</protein>
<comment type="caution">
    <text evidence="1">The sequence shown here is derived from an EMBL/GenBank/DDBJ whole genome shotgun (WGS) entry which is preliminary data.</text>
</comment>
<reference evidence="2" key="1">
    <citation type="submission" date="2017-10" db="EMBL/GenBank/DDBJ databases">
        <title>Rapid genome shrinkage in a self-fertile nematode reveals novel sperm competition proteins.</title>
        <authorList>
            <person name="Yin D."/>
            <person name="Schwarz E.M."/>
            <person name="Thomas C.G."/>
            <person name="Felde R.L."/>
            <person name="Korf I.F."/>
            <person name="Cutter A.D."/>
            <person name="Schartner C.M."/>
            <person name="Ralston E.J."/>
            <person name="Meyer B.J."/>
            <person name="Haag E.S."/>
        </authorList>
    </citation>
    <scope>NUCLEOTIDE SEQUENCE [LARGE SCALE GENOMIC DNA]</scope>
    <source>
        <strain evidence="2">JU1422</strain>
    </source>
</reference>